<protein>
    <recommendedName>
        <fullName evidence="3">Competence protein ComG</fullName>
    </recommendedName>
</protein>
<organism evidence="1 2">
    <name type="scientific">Liquorilactobacillus nagelii</name>
    <dbReference type="NCBI Taxonomy" id="82688"/>
    <lineage>
        <taxon>Bacteria</taxon>
        <taxon>Bacillati</taxon>
        <taxon>Bacillota</taxon>
        <taxon>Bacilli</taxon>
        <taxon>Lactobacillales</taxon>
        <taxon>Lactobacillaceae</taxon>
        <taxon>Liquorilactobacillus</taxon>
    </lineage>
</organism>
<accession>A0A3S6QXR8</accession>
<dbReference type="Proteomes" id="UP000324497">
    <property type="component" value="Chromosome"/>
</dbReference>
<gene>
    <name evidence="1" type="ORF">BSQ50_08375</name>
</gene>
<reference evidence="1 2" key="1">
    <citation type="submission" date="2016-11" db="EMBL/GenBank/DDBJ databases">
        <title>Interaction between Lactobacillus species and yeast in water kefir.</title>
        <authorList>
            <person name="Behr J."/>
            <person name="Xu D."/>
            <person name="Vogel R.F."/>
        </authorList>
    </citation>
    <scope>NUCLEOTIDE SEQUENCE [LARGE SCALE GENOMIC DNA]</scope>
    <source>
        <strain evidence="1 2">TMW 1.1827</strain>
    </source>
</reference>
<evidence type="ECO:0008006" key="3">
    <source>
        <dbReference type="Google" id="ProtNLM"/>
    </source>
</evidence>
<evidence type="ECO:0000313" key="1">
    <source>
        <dbReference type="EMBL" id="AUJ32549.1"/>
    </source>
</evidence>
<dbReference type="EMBL" id="CP018180">
    <property type="protein sequence ID" value="AUJ32549.1"/>
    <property type="molecule type" value="Genomic_DNA"/>
</dbReference>
<proteinExistence type="predicted"/>
<dbReference type="RefSeq" id="WP_057884781.1">
    <property type="nucleotide sequence ID" value="NZ_CP018180.1"/>
</dbReference>
<dbReference type="AlphaFoldDB" id="A0A3S6QXR8"/>
<keyword evidence="2" id="KW-1185">Reference proteome</keyword>
<name>A0A3S6QXR8_9LACO</name>
<sequence length="96" mass="11022">MKNRNSGFIMVAALTFLTLIALLSGAQLFVYQQKQQILHSQIEYNRAIILRNIAISKQIKDRATMSFSYGEVLRHGKFYQVKFSNGRQVELNSPVE</sequence>
<dbReference type="KEGG" id="lng:BSQ50_08375"/>
<evidence type="ECO:0000313" key="2">
    <source>
        <dbReference type="Proteomes" id="UP000324497"/>
    </source>
</evidence>
<dbReference type="GeneID" id="78520863"/>